<keyword evidence="2" id="KW-1185">Reference proteome</keyword>
<evidence type="ECO:0000313" key="1">
    <source>
        <dbReference type="EMBL" id="KAF7672371.1"/>
    </source>
</evidence>
<accession>A0A8H7AVI5</accession>
<dbReference type="AlphaFoldDB" id="A0A8H7AVI5"/>
<evidence type="ECO:0000313" key="2">
    <source>
        <dbReference type="Proteomes" id="UP000596902"/>
    </source>
</evidence>
<protein>
    <submittedName>
        <fullName evidence="1">Uncharacterized protein</fullName>
    </submittedName>
</protein>
<dbReference type="GeneID" id="62207627"/>
<reference evidence="1" key="1">
    <citation type="submission" date="2020-01" db="EMBL/GenBank/DDBJ databases">
        <authorList>
            <person name="Feng Z.H.Z."/>
        </authorList>
    </citation>
    <scope>NUCLEOTIDE SEQUENCE</scope>
    <source>
        <strain evidence="1">CBS107.38</strain>
    </source>
</reference>
<comment type="caution">
    <text evidence="1">The sequence shown here is derived from an EMBL/GenBank/DDBJ whole genome shotgun (WGS) entry which is preliminary data.</text>
</comment>
<sequence length="98" mass="11128">MRTCSLVPIAPVVEQESPPLQKSIQHDRFTTHYPHSFRPLVIIRSPRYAWGDLWQSGGAHHSWDRTIACVLTVEWLIEGVGIARTHPASNSLQRFTLA</sequence>
<name>A0A8H7AVI5_9PLEO</name>
<proteinExistence type="predicted"/>
<dbReference type="Proteomes" id="UP000596902">
    <property type="component" value="Unassembled WGS sequence"/>
</dbReference>
<dbReference type="RefSeq" id="XP_038782724.1">
    <property type="nucleotide sequence ID" value="XM_038934449.1"/>
</dbReference>
<dbReference type="EMBL" id="JAAABM010000016">
    <property type="protein sequence ID" value="KAF7672371.1"/>
    <property type="molecule type" value="Genomic_DNA"/>
</dbReference>
<organism evidence="1 2">
    <name type="scientific">Alternaria burnsii</name>
    <dbReference type="NCBI Taxonomy" id="1187904"/>
    <lineage>
        <taxon>Eukaryota</taxon>
        <taxon>Fungi</taxon>
        <taxon>Dikarya</taxon>
        <taxon>Ascomycota</taxon>
        <taxon>Pezizomycotina</taxon>
        <taxon>Dothideomycetes</taxon>
        <taxon>Pleosporomycetidae</taxon>
        <taxon>Pleosporales</taxon>
        <taxon>Pleosporineae</taxon>
        <taxon>Pleosporaceae</taxon>
        <taxon>Alternaria</taxon>
        <taxon>Alternaria sect. Alternaria</taxon>
    </lineage>
</organism>
<reference evidence="1" key="2">
    <citation type="submission" date="2020-08" db="EMBL/GenBank/DDBJ databases">
        <title>Draft Genome Sequence of Cumin Blight Pathogen Alternaria burnsii.</title>
        <authorList>
            <person name="Feng Z."/>
        </authorList>
    </citation>
    <scope>NUCLEOTIDE SEQUENCE</scope>
    <source>
        <strain evidence="1">CBS107.38</strain>
    </source>
</reference>
<gene>
    <name evidence="1" type="ORF">GT037_009402</name>
</gene>